<dbReference type="Proteomes" id="UP000193884">
    <property type="component" value="Unassembled WGS sequence"/>
</dbReference>
<organism evidence="3 5">
    <name type="scientific">Bradyrhizobium canariense</name>
    <dbReference type="NCBI Taxonomy" id="255045"/>
    <lineage>
        <taxon>Bacteria</taxon>
        <taxon>Pseudomonadati</taxon>
        <taxon>Pseudomonadota</taxon>
        <taxon>Alphaproteobacteria</taxon>
        <taxon>Hyphomicrobiales</taxon>
        <taxon>Nitrobacteraceae</taxon>
        <taxon>Bradyrhizobium</taxon>
    </lineage>
</organism>
<reference evidence="5 6" key="1">
    <citation type="submission" date="2017-03" db="EMBL/GenBank/DDBJ databases">
        <title>Whole genome sequences of fourteen strains of Bradyrhizobium canariense and one strain of Bradyrhizobium japonicum isolated from Lupinus (Papilionoideae: Genisteae) species in Algeria.</title>
        <authorList>
            <person name="Crovadore J."/>
            <person name="Chekireb D."/>
            <person name="Brachmann A."/>
            <person name="Chablais R."/>
            <person name="Cochard B."/>
            <person name="Lefort F."/>
        </authorList>
    </citation>
    <scope>NUCLEOTIDE SEQUENCE [LARGE SCALE GENOMIC DNA]</scope>
    <source>
        <strain evidence="3 5">UBMA195</strain>
        <strain evidence="4 6">UBMAN05</strain>
    </source>
</reference>
<dbReference type="Pfam" id="PF00487">
    <property type="entry name" value="FA_desaturase"/>
    <property type="match status" value="1"/>
</dbReference>
<keyword evidence="1" id="KW-1133">Transmembrane helix</keyword>
<dbReference type="OrthoDB" id="9769653at2"/>
<evidence type="ECO:0000313" key="5">
    <source>
        <dbReference type="Proteomes" id="UP000193553"/>
    </source>
</evidence>
<proteinExistence type="predicted"/>
<dbReference type="EMBL" id="NAFI01000166">
    <property type="protein sequence ID" value="OSJ12400.1"/>
    <property type="molecule type" value="Genomic_DNA"/>
</dbReference>
<dbReference type="GO" id="GO:0006629">
    <property type="term" value="P:lipid metabolic process"/>
    <property type="evidence" value="ECO:0007669"/>
    <property type="project" value="InterPro"/>
</dbReference>
<comment type="caution">
    <text evidence="3">The sequence shown here is derived from an EMBL/GenBank/DDBJ whole genome shotgun (WGS) entry which is preliminary data.</text>
</comment>
<dbReference type="CDD" id="cd03507">
    <property type="entry name" value="Delta12-FADS-like"/>
    <property type="match status" value="1"/>
</dbReference>
<evidence type="ECO:0000313" key="4">
    <source>
        <dbReference type="EMBL" id="OSJ29678.1"/>
    </source>
</evidence>
<evidence type="ECO:0000313" key="3">
    <source>
        <dbReference type="EMBL" id="OSJ12400.1"/>
    </source>
</evidence>
<dbReference type="InterPro" id="IPR012171">
    <property type="entry name" value="Fatty_acid_desaturase"/>
</dbReference>
<dbReference type="GO" id="GO:0016020">
    <property type="term" value="C:membrane"/>
    <property type="evidence" value="ECO:0007669"/>
    <property type="project" value="TreeGrafter"/>
</dbReference>
<feature type="transmembrane region" description="Helical" evidence="1">
    <location>
        <begin position="210"/>
        <end position="229"/>
    </location>
</feature>
<evidence type="ECO:0000313" key="6">
    <source>
        <dbReference type="Proteomes" id="UP000193884"/>
    </source>
</evidence>
<name>A0A1X3H8N5_9BRAD</name>
<keyword evidence="1" id="KW-0472">Membrane</keyword>
<feature type="transmembrane region" description="Helical" evidence="1">
    <location>
        <begin position="149"/>
        <end position="166"/>
    </location>
</feature>
<protein>
    <submittedName>
        <fullName evidence="3">Fatty acid desaturase</fullName>
    </submittedName>
</protein>
<dbReference type="InterPro" id="IPR005804">
    <property type="entry name" value="FA_desaturase_dom"/>
</dbReference>
<keyword evidence="1" id="KW-0812">Transmembrane</keyword>
<dbReference type="Proteomes" id="UP000193553">
    <property type="component" value="Unassembled WGS sequence"/>
</dbReference>
<feature type="transmembrane region" description="Helical" evidence="1">
    <location>
        <begin position="187"/>
        <end position="204"/>
    </location>
</feature>
<feature type="transmembrane region" description="Helical" evidence="1">
    <location>
        <begin position="52"/>
        <end position="70"/>
    </location>
</feature>
<dbReference type="GO" id="GO:0016717">
    <property type="term" value="F:oxidoreductase activity, acting on paired donors, with oxidation of a pair of donors resulting in the reduction of molecular oxygen to two molecules of water"/>
    <property type="evidence" value="ECO:0007669"/>
    <property type="project" value="TreeGrafter"/>
</dbReference>
<dbReference type="PANTHER" id="PTHR19353:SF73">
    <property type="entry name" value="FATTY ACID DESATURASE"/>
    <property type="match status" value="1"/>
</dbReference>
<evidence type="ECO:0000259" key="2">
    <source>
        <dbReference type="Pfam" id="PF00487"/>
    </source>
</evidence>
<accession>A0A1X3H8N5</accession>
<dbReference type="PANTHER" id="PTHR19353">
    <property type="entry name" value="FATTY ACID DESATURASE 2"/>
    <property type="match status" value="1"/>
</dbReference>
<keyword evidence="6" id="KW-1185">Reference proteome</keyword>
<dbReference type="AlphaFoldDB" id="A0A1X3H8N5"/>
<sequence>MTQGTPEIRASAQLLARYREPDNTRGVLELAITAIPFVVIWALIWVALDQGYWFALLLEVPAAGLLVRLFMIQHDCGHGSFFRGRVANDWVGRAIGVMTLTPYGYWRHNHAGHHANSGNLDHRGLGDIDTLTTREFLGRSRWRRTLYRLYRHPLVMFGAGPSYLFILKHRLPVGMMRRGWKPWLSTMGTNIALAVLAVTMIWLVGYGPLLLVHLPIVVLAASIGVWLFYVQHQFEHTHWAHDETWNFHDAALHGSSHYQLPGVLRWFTANIGVHHIHHLSSRIPCYRLQDVLRDHPQFAGVGRITLLQSLRTVRLTLWDEERQRLVSFGEAALFGKAALFEKAALTPVA</sequence>
<evidence type="ECO:0000256" key="1">
    <source>
        <dbReference type="SAM" id="Phobius"/>
    </source>
</evidence>
<feature type="domain" description="Fatty acid desaturase" evidence="2">
    <location>
        <begin position="53"/>
        <end position="299"/>
    </location>
</feature>
<dbReference type="EMBL" id="NAFK01000157">
    <property type="protein sequence ID" value="OSJ29678.1"/>
    <property type="molecule type" value="Genomic_DNA"/>
</dbReference>
<feature type="transmembrane region" description="Helical" evidence="1">
    <location>
        <begin position="27"/>
        <end position="46"/>
    </location>
</feature>
<gene>
    <name evidence="4" type="ORF">BST63_14795</name>
    <name evidence="3" type="ORF">BSZ18_12750</name>
</gene>
<dbReference type="RefSeq" id="WP_018455677.1">
    <property type="nucleotide sequence ID" value="NZ_JAFBBN010000001.1"/>
</dbReference>